<dbReference type="EMBL" id="FTMS01000013">
    <property type="protein sequence ID" value="SIQ71673.1"/>
    <property type="molecule type" value="Genomic_DNA"/>
</dbReference>
<dbReference type="STRING" id="159291.SAMN05920897_11392"/>
<organism evidence="1 2">
    <name type="scientific">Alkalispirochaeta americana</name>
    <dbReference type="NCBI Taxonomy" id="159291"/>
    <lineage>
        <taxon>Bacteria</taxon>
        <taxon>Pseudomonadati</taxon>
        <taxon>Spirochaetota</taxon>
        <taxon>Spirochaetia</taxon>
        <taxon>Spirochaetales</taxon>
        <taxon>Spirochaetaceae</taxon>
        <taxon>Alkalispirochaeta</taxon>
    </lineage>
</organism>
<evidence type="ECO:0000313" key="1">
    <source>
        <dbReference type="EMBL" id="SIQ71673.1"/>
    </source>
</evidence>
<keyword evidence="2" id="KW-1185">Reference proteome</keyword>
<dbReference type="RefSeq" id="WP_076489296.1">
    <property type="nucleotide sequence ID" value="NZ_FTMS01000013.1"/>
</dbReference>
<proteinExistence type="predicted"/>
<sequence>MREILEAEAREDFNRARKNAFFSQIFTLFSSNQEGLLSLQEVREKLIPRGETYRGMKTVPLDQIVGSEGRYRDFNSQFLPRYEHLRSRWQRVDLAHLTDIILPPVTLYEVGGVYFVRDGNHRVSVARSQGVKEIDAEVVALETEIPLHGTMTRENLRKAVINHEKKLFLQRLHITEFLPEADFTVSATGRYDELEKHIHGHKYFLNECQVVEIPLEQAIKSWYANVYRPIVRIITENNLMSRFPDRTPTDLYLWIVRHWDQLKGQYGLDFPLNAAAEDYARHYGASRGHRFLRSFRLGRKILHLLLRLQRYQHRRKKRRRIKEEEGL</sequence>
<reference evidence="1 2" key="1">
    <citation type="submission" date="2017-01" db="EMBL/GenBank/DDBJ databases">
        <authorList>
            <person name="Mah S.A."/>
            <person name="Swanson W.J."/>
            <person name="Moy G.W."/>
            <person name="Vacquier V.D."/>
        </authorList>
    </citation>
    <scope>NUCLEOTIDE SEQUENCE [LARGE SCALE GENOMIC DNA]</scope>
    <source>
        <strain evidence="1 2">ASpG1</strain>
    </source>
</reference>
<dbReference type="Proteomes" id="UP000186400">
    <property type="component" value="Unassembled WGS sequence"/>
</dbReference>
<dbReference type="InterPro" id="IPR036086">
    <property type="entry name" value="ParB/Sulfiredoxin_sf"/>
</dbReference>
<name>A0A1N6V1A2_9SPIO</name>
<evidence type="ECO:0008006" key="3">
    <source>
        <dbReference type="Google" id="ProtNLM"/>
    </source>
</evidence>
<dbReference type="SUPFAM" id="SSF110849">
    <property type="entry name" value="ParB/Sulfiredoxin"/>
    <property type="match status" value="1"/>
</dbReference>
<dbReference type="OrthoDB" id="1100724at2"/>
<dbReference type="AlphaFoldDB" id="A0A1N6V1A2"/>
<evidence type="ECO:0000313" key="2">
    <source>
        <dbReference type="Proteomes" id="UP000186400"/>
    </source>
</evidence>
<accession>A0A1N6V1A2</accession>
<protein>
    <recommendedName>
        <fullName evidence="3">Transcriptional regulator</fullName>
    </recommendedName>
</protein>
<gene>
    <name evidence="1" type="ORF">SAMN05920897_11392</name>
</gene>